<dbReference type="AlphaFoldDB" id="A0A4U1JFS0"/>
<dbReference type="SMART" id="SM00240">
    <property type="entry name" value="FHA"/>
    <property type="match status" value="1"/>
</dbReference>
<dbReference type="GO" id="GO:0043565">
    <property type="term" value="F:sequence-specific DNA binding"/>
    <property type="evidence" value="ECO:0007669"/>
    <property type="project" value="InterPro"/>
</dbReference>
<dbReference type="CDD" id="cd00009">
    <property type="entry name" value="AAA"/>
    <property type="match status" value="1"/>
</dbReference>
<dbReference type="Gene3D" id="3.40.50.300">
    <property type="entry name" value="P-loop containing nucleotide triphosphate hydrolases"/>
    <property type="match status" value="1"/>
</dbReference>
<feature type="compositionally biased region" description="Basic residues" evidence="6">
    <location>
        <begin position="14"/>
        <end position="41"/>
    </location>
</feature>
<dbReference type="CDD" id="cd00060">
    <property type="entry name" value="FHA"/>
    <property type="match status" value="1"/>
</dbReference>
<dbReference type="InterPro" id="IPR025944">
    <property type="entry name" value="Sigma_54_int_dom_CS"/>
</dbReference>
<dbReference type="GO" id="GO:0006355">
    <property type="term" value="P:regulation of DNA-templated transcription"/>
    <property type="evidence" value="ECO:0007669"/>
    <property type="project" value="InterPro"/>
</dbReference>
<name>A0A4U1JFS0_9BACT</name>
<dbReference type="PROSITE" id="PS50006">
    <property type="entry name" value="FHA_DOMAIN"/>
    <property type="match status" value="1"/>
</dbReference>
<keyword evidence="4" id="KW-0238">DNA-binding</keyword>
<dbReference type="Gene3D" id="1.10.8.60">
    <property type="match status" value="1"/>
</dbReference>
<comment type="caution">
    <text evidence="9">The sequence shown here is derived from an EMBL/GenBank/DDBJ whole genome shotgun (WGS) entry which is preliminary data.</text>
</comment>
<keyword evidence="10" id="KW-1185">Reference proteome</keyword>
<feature type="domain" description="Sigma-54 factor interaction" evidence="8">
    <location>
        <begin position="248"/>
        <end position="480"/>
    </location>
</feature>
<evidence type="ECO:0000256" key="1">
    <source>
        <dbReference type="ARBA" id="ARBA00022741"/>
    </source>
</evidence>
<sequence>MLGAPPAAQPARLHLGRRGRAAARARRGRRREGGLARRRKAGAQERGAHGRRRATEGHAARVHVPRAPERTRGARGPEEGRDQGRRGGGGARAMSDGESRTRLLGSAPSGSGGRRPVTEVIDATSGPSVRRIRKLRVVVVDAPDGRDQGAAHVFAQDEVRVGSSLDVDVTLRDPAVSREHLAVRLGPHGFSLTDFGSTNGTFVGDLRIERVAITDDTLVRLGNSVLRLEPLAETVEQEISPRARFGRMLGASPAMREMFALLERVAASDLTVLLEGETGTGKELAAEGLHEASGRAGAFVAVNCGAIPRELLESELFGHEKGAFTGAVRERPGAFLAADRGTIFLDEVGELPLDMQAKLLRALERREVKAVGSDRSRSVDVRIVAATNRSLAREVQAGRFRQDLYYRLAVVIVRVPPLRTRIEDLRLLVDHIQDELARRRAASGLPPCARLDETAIAMLYRYDFPGNVRELRNIVERWAVLGAFAAPGEPAVSPRAEERKAEAPPNLEAPKETAHASGVEANLLKLPYHEAKDAWVERFERAYVEAILAQSGGNVSRAAREAGVDRRHLQRLMARFGIRATSE</sequence>
<dbReference type="InterPro" id="IPR008984">
    <property type="entry name" value="SMAD_FHA_dom_sf"/>
</dbReference>
<dbReference type="PRINTS" id="PR01590">
    <property type="entry name" value="HTHFIS"/>
</dbReference>
<organism evidence="9 10">
    <name type="scientific">Polyangium fumosum</name>
    <dbReference type="NCBI Taxonomy" id="889272"/>
    <lineage>
        <taxon>Bacteria</taxon>
        <taxon>Pseudomonadati</taxon>
        <taxon>Myxococcota</taxon>
        <taxon>Polyangia</taxon>
        <taxon>Polyangiales</taxon>
        <taxon>Polyangiaceae</taxon>
        <taxon>Polyangium</taxon>
    </lineage>
</organism>
<evidence type="ECO:0000313" key="10">
    <source>
        <dbReference type="Proteomes" id="UP000309215"/>
    </source>
</evidence>
<keyword evidence="1" id="KW-0547">Nucleotide-binding</keyword>
<dbReference type="InterPro" id="IPR032030">
    <property type="entry name" value="YscD_cytoplasmic_dom"/>
</dbReference>
<dbReference type="Pfam" id="PF00158">
    <property type="entry name" value="Sigma54_activat"/>
    <property type="match status" value="1"/>
</dbReference>
<keyword evidence="3" id="KW-0805">Transcription regulation</keyword>
<evidence type="ECO:0000256" key="3">
    <source>
        <dbReference type="ARBA" id="ARBA00023015"/>
    </source>
</evidence>
<dbReference type="InterPro" id="IPR027417">
    <property type="entry name" value="P-loop_NTPase"/>
</dbReference>
<feature type="region of interest" description="Disordered" evidence="6">
    <location>
        <begin position="1"/>
        <end position="122"/>
    </location>
</feature>
<dbReference type="Proteomes" id="UP000309215">
    <property type="component" value="Unassembled WGS sequence"/>
</dbReference>
<feature type="domain" description="FHA" evidence="7">
    <location>
        <begin position="159"/>
        <end position="208"/>
    </location>
</feature>
<dbReference type="GO" id="GO:0005524">
    <property type="term" value="F:ATP binding"/>
    <property type="evidence" value="ECO:0007669"/>
    <property type="project" value="UniProtKB-KW"/>
</dbReference>
<proteinExistence type="predicted"/>
<evidence type="ECO:0000256" key="5">
    <source>
        <dbReference type="ARBA" id="ARBA00023163"/>
    </source>
</evidence>
<evidence type="ECO:0000259" key="7">
    <source>
        <dbReference type="PROSITE" id="PS50006"/>
    </source>
</evidence>
<dbReference type="SMART" id="SM00382">
    <property type="entry name" value="AAA"/>
    <property type="match status" value="1"/>
</dbReference>
<keyword evidence="2" id="KW-0067">ATP-binding</keyword>
<dbReference type="Pfam" id="PF16697">
    <property type="entry name" value="Yop-YscD_cpl"/>
    <property type="match status" value="1"/>
</dbReference>
<dbReference type="FunFam" id="3.40.50.300:FF:000006">
    <property type="entry name" value="DNA-binding transcriptional regulator NtrC"/>
    <property type="match status" value="1"/>
</dbReference>
<evidence type="ECO:0000256" key="2">
    <source>
        <dbReference type="ARBA" id="ARBA00022840"/>
    </source>
</evidence>
<reference evidence="9 10" key="1">
    <citation type="submission" date="2019-04" db="EMBL/GenBank/DDBJ databases">
        <authorList>
            <person name="Li Y."/>
            <person name="Wang J."/>
        </authorList>
    </citation>
    <scope>NUCLEOTIDE SEQUENCE [LARGE SCALE GENOMIC DNA]</scope>
    <source>
        <strain evidence="9 10">DSM 14668</strain>
    </source>
</reference>
<dbReference type="InterPro" id="IPR058031">
    <property type="entry name" value="AAA_lid_NorR"/>
</dbReference>
<feature type="compositionally biased region" description="Basic and acidic residues" evidence="6">
    <location>
        <begin position="66"/>
        <end position="85"/>
    </location>
</feature>
<dbReference type="SUPFAM" id="SSF46689">
    <property type="entry name" value="Homeodomain-like"/>
    <property type="match status" value="1"/>
</dbReference>
<dbReference type="InterPro" id="IPR002078">
    <property type="entry name" value="Sigma_54_int"/>
</dbReference>
<dbReference type="Pfam" id="PF25601">
    <property type="entry name" value="AAA_lid_14"/>
    <property type="match status" value="1"/>
</dbReference>
<dbReference type="InterPro" id="IPR009057">
    <property type="entry name" value="Homeodomain-like_sf"/>
</dbReference>
<dbReference type="InterPro" id="IPR003593">
    <property type="entry name" value="AAA+_ATPase"/>
</dbReference>
<feature type="compositionally biased region" description="Basic and acidic residues" evidence="6">
    <location>
        <begin position="42"/>
        <end position="59"/>
    </location>
</feature>
<evidence type="ECO:0000259" key="8">
    <source>
        <dbReference type="PROSITE" id="PS50045"/>
    </source>
</evidence>
<gene>
    <name evidence="9" type="ORF">E8A74_08785</name>
</gene>
<dbReference type="PANTHER" id="PTHR32071">
    <property type="entry name" value="TRANSCRIPTIONAL REGULATORY PROTEIN"/>
    <property type="match status" value="1"/>
</dbReference>
<dbReference type="PROSITE" id="PS50045">
    <property type="entry name" value="SIGMA54_INTERACT_4"/>
    <property type="match status" value="1"/>
</dbReference>
<evidence type="ECO:0000313" key="9">
    <source>
        <dbReference type="EMBL" id="TKD10105.1"/>
    </source>
</evidence>
<dbReference type="OrthoDB" id="5484632at2"/>
<accession>A0A4U1JFS0</accession>
<evidence type="ECO:0000256" key="6">
    <source>
        <dbReference type="SAM" id="MobiDB-lite"/>
    </source>
</evidence>
<dbReference type="PROSITE" id="PS00688">
    <property type="entry name" value="SIGMA54_INTERACT_3"/>
    <property type="match status" value="1"/>
</dbReference>
<dbReference type="Gene3D" id="2.60.200.20">
    <property type="match status" value="1"/>
</dbReference>
<dbReference type="InterPro" id="IPR002197">
    <property type="entry name" value="HTH_Fis"/>
</dbReference>
<keyword evidence="5" id="KW-0804">Transcription</keyword>
<dbReference type="SUPFAM" id="SSF52540">
    <property type="entry name" value="P-loop containing nucleoside triphosphate hydrolases"/>
    <property type="match status" value="1"/>
</dbReference>
<evidence type="ECO:0000256" key="4">
    <source>
        <dbReference type="ARBA" id="ARBA00023125"/>
    </source>
</evidence>
<protein>
    <submittedName>
        <fullName evidence="9">Sigma 54-dependent Fis family transcriptional regulator</fullName>
    </submittedName>
</protein>
<dbReference type="SUPFAM" id="SSF49879">
    <property type="entry name" value="SMAD/FHA domain"/>
    <property type="match status" value="1"/>
</dbReference>
<dbReference type="InterPro" id="IPR000253">
    <property type="entry name" value="FHA_dom"/>
</dbReference>
<dbReference type="Gene3D" id="1.10.10.60">
    <property type="entry name" value="Homeodomain-like"/>
    <property type="match status" value="1"/>
</dbReference>
<feature type="region of interest" description="Disordered" evidence="6">
    <location>
        <begin position="489"/>
        <end position="514"/>
    </location>
</feature>
<dbReference type="PANTHER" id="PTHR32071:SF117">
    <property type="entry name" value="PTS-DEPENDENT DIHYDROXYACETONE KINASE OPERON REGULATORY PROTEIN-RELATED"/>
    <property type="match status" value="1"/>
</dbReference>
<dbReference type="EMBL" id="SSMQ01000007">
    <property type="protein sequence ID" value="TKD10105.1"/>
    <property type="molecule type" value="Genomic_DNA"/>
</dbReference>
<dbReference type="Pfam" id="PF02954">
    <property type="entry name" value="HTH_8"/>
    <property type="match status" value="1"/>
</dbReference>